<dbReference type="EMBL" id="WIWT01000154">
    <property type="protein sequence ID" value="KAF3197659.1"/>
    <property type="molecule type" value="Genomic_DNA"/>
</dbReference>
<evidence type="ECO:0000313" key="1">
    <source>
        <dbReference type="EMBL" id="KAF3197659.1"/>
    </source>
</evidence>
<evidence type="ECO:0000313" key="2">
    <source>
        <dbReference type="Proteomes" id="UP000614610"/>
    </source>
</evidence>
<proteinExistence type="predicted"/>
<dbReference type="OrthoDB" id="2730545at2759"/>
<dbReference type="AlphaFoldDB" id="A0A6G1LQW7"/>
<reference evidence="1" key="1">
    <citation type="submission" date="2019-06" db="EMBL/GenBank/DDBJ databases">
        <authorList>
            <person name="Palmer J.M."/>
        </authorList>
    </citation>
    <scope>NUCLEOTIDE SEQUENCE</scope>
    <source>
        <strain evidence="1">TWF679</strain>
    </source>
</reference>
<dbReference type="Proteomes" id="UP000614610">
    <property type="component" value="Unassembled WGS sequence"/>
</dbReference>
<protein>
    <submittedName>
        <fullName evidence="1">Uncharacterized protein</fullName>
    </submittedName>
</protein>
<organism evidence="1 2">
    <name type="scientific">Orbilia oligospora</name>
    <name type="common">Nematode-trapping fungus</name>
    <name type="synonym">Arthrobotrys oligospora</name>
    <dbReference type="NCBI Taxonomy" id="2813651"/>
    <lineage>
        <taxon>Eukaryota</taxon>
        <taxon>Fungi</taxon>
        <taxon>Dikarya</taxon>
        <taxon>Ascomycota</taxon>
        <taxon>Pezizomycotina</taxon>
        <taxon>Orbiliomycetes</taxon>
        <taxon>Orbiliales</taxon>
        <taxon>Orbiliaceae</taxon>
        <taxon>Orbilia</taxon>
    </lineage>
</organism>
<name>A0A6G1LQW7_ORBOL</name>
<sequence length="541" mass="60759">MVWDYSDRTPPLRPDAARLRFIPPLVLGSYKIPHVIWGNDASICHEVPSSIWDSMHILVPKAYLETAAKCLTEYLPFKRTVFPPNEDQLLPCYSDECILLASKKKLCITANYIILIPDILFHFDATNPTSIQTPPSYFELPSEFDKVGVPSFPALVSAYLLCLGGSGTQNFTGFQKGRWRMGDLRARILGWVVTLIAWRRRELWKEYYNSSEEFPVTLKKIRNCISLESIPIFDERCIARKSFRDLKKRSSFLLDEEEGSSLPPIDFGSFAKEGKSGHTQLDRSIGGSAGHFESQLRLNGEDEDEDEPEGYVTDIEKGTATQLGLKNRIGKEVDLVAQALQYKLKSYFDRGALYFVGGFAIRAKGSDRVTNDVDLEFSELGNGNLRILISKIESSGFNISKETKNGFDAVDKATGVKVNVRVRSFQGVNVGPFSTKCGGYDVVCDDVQLIQKLNALPNRRDITKQKTDLMDINFLLTRGLSIRKELVSLFHQKEALLKGVRSGRIVLQDGGLRAQMLIKSLEEKGLSEIVDFINVINTESE</sequence>
<accession>A0A6G1LQW7</accession>
<gene>
    <name evidence="1" type="ORF">TWF679_002849</name>
</gene>
<comment type="caution">
    <text evidence="1">The sequence shown here is derived from an EMBL/GenBank/DDBJ whole genome shotgun (WGS) entry which is preliminary data.</text>
</comment>